<name>A0A250KF34_9BACT</name>
<evidence type="ECO:0000313" key="3">
    <source>
        <dbReference type="Proteomes" id="UP000267517"/>
    </source>
</evidence>
<keyword evidence="1" id="KW-0732">Signal</keyword>
<proteinExistence type="predicted"/>
<dbReference type="AlphaFoldDB" id="A0A250KF34"/>
<accession>A0A250KF34</accession>
<dbReference type="RefSeq" id="WP_120173751.1">
    <property type="nucleotide sequence ID" value="NZ_AP018049.1"/>
</dbReference>
<feature type="signal peptide" evidence="1">
    <location>
        <begin position="1"/>
        <end position="19"/>
    </location>
</feature>
<reference evidence="2 3" key="1">
    <citation type="submission" date="2017-05" db="EMBL/GenBank/DDBJ databases">
        <title>whole genome sequence of Prevotella melaninogenica GAI 07411.</title>
        <authorList>
            <person name="Kondo Y."/>
            <person name="Hoshino T."/>
        </authorList>
    </citation>
    <scope>NUCLEOTIDE SEQUENCE [LARGE SCALE GENOMIC DNA]</scope>
    <source>
        <strain evidence="2 3">GAI 07411</strain>
    </source>
</reference>
<dbReference type="EMBL" id="AP018049">
    <property type="protein sequence ID" value="BBA28534.1"/>
    <property type="molecule type" value="Genomic_DNA"/>
</dbReference>
<evidence type="ECO:0000256" key="1">
    <source>
        <dbReference type="SAM" id="SignalP"/>
    </source>
</evidence>
<dbReference type="OrthoDB" id="1074634at2"/>
<gene>
    <name evidence="2" type="ORF">PMEL1_00436</name>
</gene>
<dbReference type="Proteomes" id="UP000267517">
    <property type="component" value="Chromosome I"/>
</dbReference>
<evidence type="ECO:0000313" key="2">
    <source>
        <dbReference type="EMBL" id="BBA28534.1"/>
    </source>
</evidence>
<organism evidence="2 3">
    <name type="scientific">Prevotella melaninogenica</name>
    <dbReference type="NCBI Taxonomy" id="28132"/>
    <lineage>
        <taxon>Bacteria</taxon>
        <taxon>Pseudomonadati</taxon>
        <taxon>Bacteroidota</taxon>
        <taxon>Bacteroidia</taxon>
        <taxon>Bacteroidales</taxon>
        <taxon>Prevotellaceae</taxon>
        <taxon>Prevotella</taxon>
    </lineage>
</organism>
<protein>
    <submittedName>
        <fullName evidence="2">SusC/RagA family TonB-linked outer membrane protein</fullName>
    </submittedName>
</protein>
<feature type="chain" id="PRO_5012174002" evidence="1">
    <location>
        <begin position="20"/>
        <end position="110"/>
    </location>
</feature>
<sequence>MRKFIILTIALIASLNMNAQTKEKQDSLNIPVYLIDGVEVQSIDNLDQKDIISVDVIKNSALTRIFYPRTGGIISITTKSKKYLKPLIQKHQENMKKAKSDKKPGQIYIR</sequence>